<proteinExistence type="predicted"/>
<evidence type="ECO:0000313" key="1">
    <source>
        <dbReference type="EMBL" id="EJX08025.1"/>
    </source>
</evidence>
<comment type="caution">
    <text evidence="1">The sequence shown here is derived from an EMBL/GenBank/DDBJ whole genome shotgun (WGS) entry which is preliminary data.</text>
</comment>
<name>J9H368_9ZZZZ</name>
<gene>
    <name evidence="1" type="ORF">EVA_03862</name>
</gene>
<protein>
    <submittedName>
        <fullName evidence="1">Membrane or secreted protein</fullName>
    </submittedName>
</protein>
<dbReference type="EMBL" id="AMCI01000725">
    <property type="protein sequence ID" value="EJX08025.1"/>
    <property type="molecule type" value="Genomic_DNA"/>
</dbReference>
<sequence length="44" mass="4841">MENKKKKAGVFLVIVCLLLCVAHVYTEKTAQQTAFCGTTLIVLN</sequence>
<dbReference type="AlphaFoldDB" id="J9H368"/>
<organism evidence="1">
    <name type="scientific">gut metagenome</name>
    <dbReference type="NCBI Taxonomy" id="749906"/>
    <lineage>
        <taxon>unclassified sequences</taxon>
        <taxon>metagenomes</taxon>
        <taxon>organismal metagenomes</taxon>
    </lineage>
</organism>
<accession>J9H368</accession>
<reference evidence="1" key="1">
    <citation type="journal article" date="2012" name="PLoS ONE">
        <title>Gene sets for utilization of primary and secondary nutrition supplies in the distal gut of endangered iberian lynx.</title>
        <authorList>
            <person name="Alcaide M."/>
            <person name="Messina E."/>
            <person name="Richter M."/>
            <person name="Bargiela R."/>
            <person name="Peplies J."/>
            <person name="Huws S.A."/>
            <person name="Newbold C.J."/>
            <person name="Golyshin P.N."/>
            <person name="Simon M.A."/>
            <person name="Lopez G."/>
            <person name="Yakimov M.M."/>
            <person name="Ferrer M."/>
        </authorList>
    </citation>
    <scope>NUCLEOTIDE SEQUENCE</scope>
</reference>